<evidence type="ECO:0000313" key="1">
    <source>
        <dbReference type="EMBL" id="KKL62419.1"/>
    </source>
</evidence>
<dbReference type="EMBL" id="LAZR01028495">
    <property type="protein sequence ID" value="KKL62419.1"/>
    <property type="molecule type" value="Genomic_DNA"/>
</dbReference>
<proteinExistence type="predicted"/>
<reference evidence="1" key="1">
    <citation type="journal article" date="2015" name="Nature">
        <title>Complex archaea that bridge the gap between prokaryotes and eukaryotes.</title>
        <authorList>
            <person name="Spang A."/>
            <person name="Saw J.H."/>
            <person name="Jorgensen S.L."/>
            <person name="Zaremba-Niedzwiedzka K."/>
            <person name="Martijn J."/>
            <person name="Lind A.E."/>
            <person name="van Eijk R."/>
            <person name="Schleper C."/>
            <person name="Guy L."/>
            <person name="Ettema T.J."/>
        </authorList>
    </citation>
    <scope>NUCLEOTIDE SEQUENCE</scope>
</reference>
<gene>
    <name evidence="1" type="ORF">LCGC14_2185340</name>
</gene>
<sequence>MVFCYLCSVEENEAFIYLKEREKYLCLECGAWYIAFQKLDKFLKVYQKILRKHLFIYNLTNDIKTIENDKYWRKK</sequence>
<comment type="caution">
    <text evidence="1">The sequence shown here is derived from an EMBL/GenBank/DDBJ whole genome shotgun (WGS) entry which is preliminary data.</text>
</comment>
<protein>
    <submittedName>
        <fullName evidence="1">Uncharacterized protein</fullName>
    </submittedName>
</protein>
<organism evidence="1">
    <name type="scientific">marine sediment metagenome</name>
    <dbReference type="NCBI Taxonomy" id="412755"/>
    <lineage>
        <taxon>unclassified sequences</taxon>
        <taxon>metagenomes</taxon>
        <taxon>ecological metagenomes</taxon>
    </lineage>
</organism>
<dbReference type="AlphaFoldDB" id="A0A0F9DL98"/>
<accession>A0A0F9DL98</accession>
<name>A0A0F9DL98_9ZZZZ</name>